<evidence type="ECO:0000313" key="1">
    <source>
        <dbReference type="EMBL" id="KAF2103232.1"/>
    </source>
</evidence>
<accession>A0A9P4IRL6</accession>
<gene>
    <name evidence="1" type="ORF">NA57DRAFT_72211</name>
</gene>
<reference evidence="1" key="1">
    <citation type="journal article" date="2020" name="Stud. Mycol.">
        <title>101 Dothideomycetes genomes: a test case for predicting lifestyles and emergence of pathogens.</title>
        <authorList>
            <person name="Haridas S."/>
            <person name="Albert R."/>
            <person name="Binder M."/>
            <person name="Bloem J."/>
            <person name="Labutti K."/>
            <person name="Salamov A."/>
            <person name="Andreopoulos B."/>
            <person name="Baker S."/>
            <person name="Barry K."/>
            <person name="Bills G."/>
            <person name="Bluhm B."/>
            <person name="Cannon C."/>
            <person name="Castanera R."/>
            <person name="Culley D."/>
            <person name="Daum C."/>
            <person name="Ezra D."/>
            <person name="Gonzalez J."/>
            <person name="Henrissat B."/>
            <person name="Kuo A."/>
            <person name="Liang C."/>
            <person name="Lipzen A."/>
            <person name="Lutzoni F."/>
            <person name="Magnuson J."/>
            <person name="Mondo S."/>
            <person name="Nolan M."/>
            <person name="Ohm R."/>
            <person name="Pangilinan J."/>
            <person name="Park H.-J."/>
            <person name="Ramirez L."/>
            <person name="Alfaro M."/>
            <person name="Sun H."/>
            <person name="Tritt A."/>
            <person name="Yoshinaga Y."/>
            <person name="Zwiers L.-H."/>
            <person name="Turgeon B."/>
            <person name="Goodwin S."/>
            <person name="Spatafora J."/>
            <person name="Crous P."/>
            <person name="Grigoriev I."/>
        </authorList>
    </citation>
    <scope>NUCLEOTIDE SEQUENCE</scope>
    <source>
        <strain evidence="1">CBS 133067</strain>
    </source>
</reference>
<keyword evidence="2" id="KW-1185">Reference proteome</keyword>
<name>A0A9P4IRL6_9PEZI</name>
<protein>
    <submittedName>
        <fullName evidence="1">Uncharacterized protein</fullName>
    </submittedName>
</protein>
<dbReference type="Proteomes" id="UP000799772">
    <property type="component" value="Unassembled WGS sequence"/>
</dbReference>
<proteinExistence type="predicted"/>
<dbReference type="EMBL" id="ML978122">
    <property type="protein sequence ID" value="KAF2103232.1"/>
    <property type="molecule type" value="Genomic_DNA"/>
</dbReference>
<evidence type="ECO:0000313" key="2">
    <source>
        <dbReference type="Proteomes" id="UP000799772"/>
    </source>
</evidence>
<comment type="caution">
    <text evidence="1">The sequence shown here is derived from an EMBL/GenBank/DDBJ whole genome shotgun (WGS) entry which is preliminary data.</text>
</comment>
<dbReference type="AlphaFoldDB" id="A0A9P4IRL6"/>
<organism evidence="1 2">
    <name type="scientific">Rhizodiscina lignyota</name>
    <dbReference type="NCBI Taxonomy" id="1504668"/>
    <lineage>
        <taxon>Eukaryota</taxon>
        <taxon>Fungi</taxon>
        <taxon>Dikarya</taxon>
        <taxon>Ascomycota</taxon>
        <taxon>Pezizomycotina</taxon>
        <taxon>Dothideomycetes</taxon>
        <taxon>Pleosporomycetidae</taxon>
        <taxon>Aulographales</taxon>
        <taxon>Rhizodiscinaceae</taxon>
        <taxon>Rhizodiscina</taxon>
    </lineage>
</organism>
<sequence>MEPFVQVLSSTPALESMVDETAHLLKDKVMQRTEQQEMWLFKYKLTEECATSLRKLAEELIKANGKEIKLMLETRTDGKTWKRKPGEKPTVFSHEKGRAHIEANQIAILMLIQTRDSAVKAPKLCVWDTVIRNDNSNEIETPFGSPVLMGGPHWFETIPSAIPYMAILLHPGEETGAAT</sequence>